<keyword evidence="1" id="KW-0802">TPR repeat</keyword>
<feature type="repeat" description="TPR" evidence="1">
    <location>
        <begin position="66"/>
        <end position="99"/>
    </location>
</feature>
<dbReference type="EMBL" id="HBEF01020446">
    <property type="protein sequence ID" value="CAD8340482.1"/>
    <property type="molecule type" value="Transcribed_RNA"/>
</dbReference>
<dbReference type="InterPro" id="IPR011990">
    <property type="entry name" value="TPR-like_helical_dom_sf"/>
</dbReference>
<dbReference type="Pfam" id="PF13374">
    <property type="entry name" value="TPR_10"/>
    <property type="match status" value="1"/>
</dbReference>
<name>A0A7S0F4U4_9STRA</name>
<organism evidence="2">
    <name type="scientific">Craspedostauros australis</name>
    <dbReference type="NCBI Taxonomy" id="1486917"/>
    <lineage>
        <taxon>Eukaryota</taxon>
        <taxon>Sar</taxon>
        <taxon>Stramenopiles</taxon>
        <taxon>Ochrophyta</taxon>
        <taxon>Bacillariophyta</taxon>
        <taxon>Bacillariophyceae</taxon>
        <taxon>Bacillariophycidae</taxon>
        <taxon>Naviculales</taxon>
        <taxon>Naviculaceae</taxon>
        <taxon>Craspedostauros</taxon>
    </lineage>
</organism>
<dbReference type="SUPFAM" id="SSF48452">
    <property type="entry name" value="TPR-like"/>
    <property type="match status" value="1"/>
</dbReference>
<dbReference type="AlphaFoldDB" id="A0A7S0F4U4"/>
<dbReference type="Gene3D" id="1.25.40.10">
    <property type="entry name" value="Tetratricopeptide repeat domain"/>
    <property type="match status" value="1"/>
</dbReference>
<dbReference type="InterPro" id="IPR019734">
    <property type="entry name" value="TPR_rpt"/>
</dbReference>
<gene>
    <name evidence="2" type="ORF">CAUS1442_LOCUS12616</name>
</gene>
<evidence type="ECO:0008006" key="3">
    <source>
        <dbReference type="Google" id="ProtNLM"/>
    </source>
</evidence>
<proteinExistence type="predicted"/>
<sequence>MPGNADYAEMLQSYQAALQEYNRVVKEGGDPVTTSVPQDPIYQGTLNENEYSYTAYNGPADDAYEADLHAAIGETYLQMGDIGLAVSQFHQSIDLYATIQDKDAATERALADVKMNLSIAYFHGRRFQDSERLHREGLELYRKLYGAGVNPYVQGIEDLAGMFGVDPWKESKGDDPAADDIKHRLIDIEKLTLGLQNATEGMGQQVEEEDANANTYNEL</sequence>
<protein>
    <recommendedName>
        <fullName evidence="3">Tetratricopeptide repeat protein</fullName>
    </recommendedName>
</protein>
<evidence type="ECO:0000313" key="2">
    <source>
        <dbReference type="EMBL" id="CAD8340482.1"/>
    </source>
</evidence>
<dbReference type="PROSITE" id="PS50005">
    <property type="entry name" value="TPR"/>
    <property type="match status" value="1"/>
</dbReference>
<reference evidence="2" key="1">
    <citation type="submission" date="2021-01" db="EMBL/GenBank/DDBJ databases">
        <authorList>
            <person name="Corre E."/>
            <person name="Pelletier E."/>
            <person name="Niang G."/>
            <person name="Scheremetjew M."/>
            <person name="Finn R."/>
            <person name="Kale V."/>
            <person name="Holt S."/>
            <person name="Cochrane G."/>
            <person name="Meng A."/>
            <person name="Brown T."/>
            <person name="Cohen L."/>
        </authorList>
    </citation>
    <scope>NUCLEOTIDE SEQUENCE</scope>
    <source>
        <strain evidence="2">CCMP3328</strain>
    </source>
</reference>
<accession>A0A7S0F4U4</accession>
<evidence type="ECO:0000256" key="1">
    <source>
        <dbReference type="PROSITE-ProRule" id="PRU00339"/>
    </source>
</evidence>